<evidence type="ECO:0000313" key="2">
    <source>
        <dbReference type="EMBL" id="ORZ15281.1"/>
    </source>
</evidence>
<organism evidence="2 3">
    <name type="scientific">Absidia repens</name>
    <dbReference type="NCBI Taxonomy" id="90262"/>
    <lineage>
        <taxon>Eukaryota</taxon>
        <taxon>Fungi</taxon>
        <taxon>Fungi incertae sedis</taxon>
        <taxon>Mucoromycota</taxon>
        <taxon>Mucoromycotina</taxon>
        <taxon>Mucoromycetes</taxon>
        <taxon>Mucorales</taxon>
        <taxon>Cunninghamellaceae</taxon>
        <taxon>Absidia</taxon>
    </lineage>
</organism>
<dbReference type="EMBL" id="MCGE01000013">
    <property type="protein sequence ID" value="ORZ15281.1"/>
    <property type="molecule type" value="Genomic_DNA"/>
</dbReference>
<evidence type="ECO:0000256" key="1">
    <source>
        <dbReference type="SAM" id="MobiDB-lite"/>
    </source>
</evidence>
<name>A0A1X2IEZ3_9FUNG</name>
<feature type="region of interest" description="Disordered" evidence="1">
    <location>
        <begin position="1"/>
        <end position="74"/>
    </location>
</feature>
<keyword evidence="3" id="KW-1185">Reference proteome</keyword>
<dbReference type="AlphaFoldDB" id="A0A1X2IEZ3"/>
<reference evidence="2 3" key="1">
    <citation type="submission" date="2016-07" db="EMBL/GenBank/DDBJ databases">
        <title>Pervasive Adenine N6-methylation of Active Genes in Fungi.</title>
        <authorList>
            <consortium name="DOE Joint Genome Institute"/>
            <person name="Mondo S.J."/>
            <person name="Dannebaum R.O."/>
            <person name="Kuo R.C."/>
            <person name="Labutti K."/>
            <person name="Haridas S."/>
            <person name="Kuo A."/>
            <person name="Salamov A."/>
            <person name="Ahrendt S.R."/>
            <person name="Lipzen A."/>
            <person name="Sullivan W."/>
            <person name="Andreopoulos W.B."/>
            <person name="Clum A."/>
            <person name="Lindquist E."/>
            <person name="Daum C."/>
            <person name="Ramamoorthy G.K."/>
            <person name="Gryganskyi A."/>
            <person name="Culley D."/>
            <person name="Magnuson J.K."/>
            <person name="James T.Y."/>
            <person name="O'Malley M.A."/>
            <person name="Stajich J.E."/>
            <person name="Spatafora J.W."/>
            <person name="Visel A."/>
            <person name="Grigoriev I.V."/>
        </authorList>
    </citation>
    <scope>NUCLEOTIDE SEQUENCE [LARGE SCALE GENOMIC DNA]</scope>
    <source>
        <strain evidence="2 3">NRRL 1336</strain>
    </source>
</reference>
<dbReference type="Proteomes" id="UP000193560">
    <property type="component" value="Unassembled WGS sequence"/>
</dbReference>
<proteinExistence type="predicted"/>
<comment type="caution">
    <text evidence="2">The sequence shown here is derived from an EMBL/GenBank/DDBJ whole genome shotgun (WGS) entry which is preliminary data.</text>
</comment>
<protein>
    <submittedName>
        <fullName evidence="2">Uncharacterized protein</fullName>
    </submittedName>
</protein>
<feature type="compositionally biased region" description="Basic residues" evidence="1">
    <location>
        <begin position="55"/>
        <end position="65"/>
    </location>
</feature>
<feature type="compositionally biased region" description="Basic and acidic residues" evidence="1">
    <location>
        <begin position="42"/>
        <end position="54"/>
    </location>
</feature>
<gene>
    <name evidence="2" type="ORF">BCR42DRAFT_416787</name>
</gene>
<accession>A0A1X2IEZ3</accession>
<sequence length="113" mass="13928">MVDQQRKRQSLRKKTVDQQRRRQSLRKKTVDQQRKRQSLRRTKIDQRTKEYMEHRTKKKGKHVRLPRIQSTMTTPNLISKHLQLIPAVVKTRINLRTNDIHQHPHHHHHHHHH</sequence>
<evidence type="ECO:0000313" key="3">
    <source>
        <dbReference type="Proteomes" id="UP000193560"/>
    </source>
</evidence>